<evidence type="ECO:0000313" key="2">
    <source>
        <dbReference type="EMBL" id="SFC54010.1"/>
    </source>
</evidence>
<dbReference type="RefSeq" id="WP_143083951.1">
    <property type="nucleotide sequence ID" value="NZ_FOLE01000006.1"/>
</dbReference>
<accession>A0A1I1K8Z5</accession>
<feature type="region of interest" description="Disordered" evidence="1">
    <location>
        <begin position="183"/>
        <end position="215"/>
    </location>
</feature>
<protein>
    <recommendedName>
        <fullName evidence="4">Tetratricopeptide repeat-containing protein</fullName>
    </recommendedName>
</protein>
<sequence length="311" mass="34815">MNKQEFLHIITHPSDISPKEAEALEEMTVNFPYCQLAHVLLAKNAHDKNNMMALQRLKTAAVYSASRTALKNLIYSENQWHSSPSRVLESMFALVPENNEEAAAEPMPLPYTEPNDSFTPLSLEQEISEVASKWSSNIAENEPVVPVANTTEAVPETNKPVENSVINELKATIEELQRTKRELAAQKQQNEQAHQEQETPTPSTDDTAGKGVAFSEKPDRKAQIELIDKFIVSNPRMPQANDMVQSGSSLGDLASDSSRIDETLVSENFAVILTRQGKINKAIEIYRKLILKYPEKSSYFASRIESLEKMD</sequence>
<evidence type="ECO:0000256" key="1">
    <source>
        <dbReference type="SAM" id="MobiDB-lite"/>
    </source>
</evidence>
<proteinExistence type="predicted"/>
<dbReference type="EMBL" id="FOLE01000006">
    <property type="protein sequence ID" value="SFC54010.1"/>
    <property type="molecule type" value="Genomic_DNA"/>
</dbReference>
<dbReference type="OrthoDB" id="594666at2"/>
<gene>
    <name evidence="2" type="ORF">SAMN05421780_106187</name>
</gene>
<evidence type="ECO:0008006" key="4">
    <source>
        <dbReference type="Google" id="ProtNLM"/>
    </source>
</evidence>
<organism evidence="2 3">
    <name type="scientific">Flexibacter flexilis DSM 6793</name>
    <dbReference type="NCBI Taxonomy" id="927664"/>
    <lineage>
        <taxon>Bacteria</taxon>
        <taxon>Pseudomonadati</taxon>
        <taxon>Bacteroidota</taxon>
        <taxon>Cytophagia</taxon>
        <taxon>Cytophagales</taxon>
        <taxon>Flexibacteraceae</taxon>
        <taxon>Flexibacter</taxon>
    </lineage>
</organism>
<reference evidence="2 3" key="1">
    <citation type="submission" date="2016-10" db="EMBL/GenBank/DDBJ databases">
        <authorList>
            <person name="de Groot N.N."/>
        </authorList>
    </citation>
    <scope>NUCLEOTIDE SEQUENCE [LARGE SCALE GENOMIC DNA]</scope>
    <source>
        <strain evidence="2 3">DSM 6793</strain>
    </source>
</reference>
<keyword evidence="3" id="KW-1185">Reference proteome</keyword>
<dbReference type="STRING" id="927664.SAMN05421780_106187"/>
<name>A0A1I1K8Z5_9BACT</name>
<dbReference type="Proteomes" id="UP000199514">
    <property type="component" value="Unassembled WGS sequence"/>
</dbReference>
<dbReference type="AlphaFoldDB" id="A0A1I1K8Z5"/>
<evidence type="ECO:0000313" key="3">
    <source>
        <dbReference type="Proteomes" id="UP000199514"/>
    </source>
</evidence>